<dbReference type="EnsemblMetazoa" id="XM_030976181">
    <property type="protein sequence ID" value="XP_030832041"/>
    <property type="gene ID" value="LOC115920417"/>
</dbReference>
<evidence type="ECO:0000256" key="6">
    <source>
        <dbReference type="ARBA" id="ARBA00023136"/>
    </source>
</evidence>
<keyword evidence="5" id="KW-1133">Transmembrane helix</keyword>
<dbReference type="SUPFAM" id="SSF56487">
    <property type="entry name" value="SRCR-like"/>
    <property type="match status" value="5"/>
</dbReference>
<evidence type="ECO:0000313" key="11">
    <source>
        <dbReference type="EnsemblMetazoa" id="XP_030832041"/>
    </source>
</evidence>
<feature type="domain" description="SRCR" evidence="10">
    <location>
        <begin position="397"/>
        <end position="501"/>
    </location>
</feature>
<feature type="disulfide bond" evidence="9">
    <location>
        <begin position="132"/>
        <end position="142"/>
    </location>
</feature>
<dbReference type="OrthoDB" id="8194715at2759"/>
<dbReference type="Pfam" id="PF00530">
    <property type="entry name" value="SRCR"/>
    <property type="match status" value="5"/>
</dbReference>
<keyword evidence="4" id="KW-0677">Repeat</keyword>
<evidence type="ECO:0000256" key="8">
    <source>
        <dbReference type="ARBA" id="ARBA00023180"/>
    </source>
</evidence>
<dbReference type="RefSeq" id="XP_030832041.1">
    <property type="nucleotide sequence ID" value="XM_030976181.1"/>
</dbReference>
<organism evidence="11 12">
    <name type="scientific">Strongylocentrotus purpuratus</name>
    <name type="common">Purple sea urchin</name>
    <dbReference type="NCBI Taxonomy" id="7668"/>
    <lineage>
        <taxon>Eukaryota</taxon>
        <taxon>Metazoa</taxon>
        <taxon>Echinodermata</taxon>
        <taxon>Eleutherozoa</taxon>
        <taxon>Echinozoa</taxon>
        <taxon>Echinoidea</taxon>
        <taxon>Euechinoidea</taxon>
        <taxon>Echinacea</taxon>
        <taxon>Camarodonta</taxon>
        <taxon>Echinidea</taxon>
        <taxon>Strongylocentrotidae</taxon>
        <taxon>Strongylocentrotus</taxon>
    </lineage>
</organism>
<comment type="subcellular location">
    <subcellularLocation>
        <location evidence="1">Membrane</location>
        <topology evidence="1">Single-pass membrane protein</topology>
    </subcellularLocation>
</comment>
<dbReference type="GO" id="GO:0016020">
    <property type="term" value="C:membrane"/>
    <property type="evidence" value="ECO:0007669"/>
    <property type="project" value="UniProtKB-SubCell"/>
</dbReference>
<feature type="disulfide bond" evidence="9">
    <location>
        <begin position="198"/>
        <end position="262"/>
    </location>
</feature>
<dbReference type="GeneID" id="115920417"/>
<keyword evidence="7 9" id="KW-1015">Disulfide bond</keyword>
<dbReference type="SMART" id="SM00202">
    <property type="entry name" value="SR"/>
    <property type="match status" value="4"/>
</dbReference>
<keyword evidence="12" id="KW-1185">Reference proteome</keyword>
<dbReference type="KEGG" id="spu:115920417"/>
<feature type="disulfide bond" evidence="9">
    <location>
        <begin position="211"/>
        <end position="272"/>
    </location>
</feature>
<evidence type="ECO:0000256" key="7">
    <source>
        <dbReference type="ARBA" id="ARBA00023157"/>
    </source>
</evidence>
<dbReference type="PRINTS" id="PR00258">
    <property type="entry name" value="SPERACTRCPTR"/>
</dbReference>
<dbReference type="Gene3D" id="3.10.250.10">
    <property type="entry name" value="SRCR-like domain"/>
    <property type="match status" value="6"/>
</dbReference>
<dbReference type="FunFam" id="3.10.250.10:FF:000032">
    <property type="entry name" value="Si:dkey-14d8.20"/>
    <property type="match status" value="1"/>
</dbReference>
<feature type="disulfide bond" evidence="9">
    <location>
        <begin position="323"/>
        <end position="384"/>
    </location>
</feature>
<dbReference type="InterPro" id="IPR036772">
    <property type="entry name" value="SRCR-like_dom_sf"/>
</dbReference>
<dbReference type="FunFam" id="3.10.250.10:FF:000016">
    <property type="entry name" value="Scavenger receptor cysteine-rich protein type 12"/>
    <property type="match status" value="3"/>
</dbReference>
<comment type="caution">
    <text evidence="9">Lacks conserved residue(s) required for the propagation of feature annotation.</text>
</comment>
<keyword evidence="8" id="KW-0325">Glycoprotein</keyword>
<feature type="disulfide bond" evidence="9">
    <location>
        <begin position="353"/>
        <end position="363"/>
    </location>
</feature>
<feature type="disulfide bond" evidence="9">
    <location>
        <begin position="21"/>
        <end position="31"/>
    </location>
</feature>
<evidence type="ECO:0000256" key="5">
    <source>
        <dbReference type="ARBA" id="ARBA00022989"/>
    </source>
</evidence>
<dbReference type="InterPro" id="IPR001190">
    <property type="entry name" value="SRCR"/>
</dbReference>
<feature type="disulfide bond" evidence="9">
    <location>
        <begin position="243"/>
        <end position="253"/>
    </location>
</feature>
<keyword evidence="6" id="KW-0472">Membrane</keyword>
<dbReference type="Proteomes" id="UP000007110">
    <property type="component" value="Unassembled WGS sequence"/>
</dbReference>
<keyword evidence="3" id="KW-0732">Signal</keyword>
<evidence type="ECO:0000256" key="4">
    <source>
        <dbReference type="ARBA" id="ARBA00022737"/>
    </source>
</evidence>
<feature type="domain" description="SRCR" evidence="10">
    <location>
        <begin position="173"/>
        <end position="273"/>
    </location>
</feature>
<dbReference type="PANTHER" id="PTHR48071">
    <property type="entry name" value="SRCR DOMAIN-CONTAINING PROTEIN"/>
    <property type="match status" value="1"/>
</dbReference>
<dbReference type="PANTHER" id="PTHR48071:SF18">
    <property type="entry name" value="DELETED IN MALIGNANT BRAIN TUMORS 1 PROTEIN-RELATED"/>
    <property type="match status" value="1"/>
</dbReference>
<evidence type="ECO:0000259" key="10">
    <source>
        <dbReference type="PROSITE" id="PS50287"/>
    </source>
</evidence>
<evidence type="ECO:0000256" key="9">
    <source>
        <dbReference type="PROSITE-ProRule" id="PRU00196"/>
    </source>
</evidence>
<reference evidence="12" key="1">
    <citation type="submission" date="2015-02" db="EMBL/GenBank/DDBJ databases">
        <title>Genome sequencing for Strongylocentrotus purpuratus.</title>
        <authorList>
            <person name="Murali S."/>
            <person name="Liu Y."/>
            <person name="Vee V."/>
            <person name="English A."/>
            <person name="Wang M."/>
            <person name="Skinner E."/>
            <person name="Han Y."/>
            <person name="Muzny D.M."/>
            <person name="Worley K.C."/>
            <person name="Gibbs R.A."/>
        </authorList>
    </citation>
    <scope>NUCLEOTIDE SEQUENCE</scope>
</reference>
<sequence>MGKTKHSFGPGSGDIVEDIQCPAFSATLRDCNVGSNFENTVGCSHNDDVGVVCDGTKFVSGAVRLVNGNVPYAGRVEMFTGERWGSVCDVAWDIEDAHVVCRQVGFKRATYAKKGAFFGRNSDRVVSTGYNCRGTELTHHDCPLSHGTLLSDCTHDNDSSVICEQDSYAEYSVELTGNATYQSSRVSVFHDGQWKSVCSDNWDWRAAQVTCRQAGYVGTSHTVDENAFIDYHPMVFTAHDIVCDGSEYHLYYCSLNWDSRTCVSNMVASVSCATSYEDILQDGDIRLSNGSSSKDGQVEMFDESYWTPICGDDWGWEEATVSCRQLGYLGAITSYTTIEIHDGTEFIWSGLDCHGNEYRLQECYVPNTGWELTSHCQRIGGAECALSQALLRENGDVKLVPDGDSYSGTVAVFYRGVWGKVCPDDWSWSLANTVCIQLGYYGAIEATQNLPDTDDALDYHIHSLQCNEFESHLKYCNLDYAWEDEVECDLDSHLAAGVVCTHQYQDVPSYGKPRLVDGPDAGHVEVFLTESWGLVCGDSWSYDNARVICIHLGYRAVLTTSSIPVTQDFPPVLLYVA</sequence>
<feature type="domain" description="SRCR" evidence="10">
    <location>
        <begin position="1"/>
        <end position="54"/>
    </location>
</feature>
<evidence type="ECO:0000256" key="1">
    <source>
        <dbReference type="ARBA" id="ARBA00004167"/>
    </source>
</evidence>
<name>A0A7M7SUC7_STRPU</name>
<keyword evidence="2" id="KW-0812">Transmembrane</keyword>
<evidence type="ECO:0000313" key="12">
    <source>
        <dbReference type="Proteomes" id="UP000007110"/>
    </source>
</evidence>
<dbReference type="PROSITE" id="PS50287">
    <property type="entry name" value="SRCR_2"/>
    <property type="match status" value="6"/>
</dbReference>
<evidence type="ECO:0000256" key="3">
    <source>
        <dbReference type="ARBA" id="ARBA00022729"/>
    </source>
</evidence>
<feature type="domain" description="SRCR" evidence="10">
    <location>
        <begin position="513"/>
        <end position="553"/>
    </location>
</feature>
<dbReference type="AlphaFoldDB" id="A0A7M7SUC7"/>
<feature type="domain" description="SRCR" evidence="10">
    <location>
        <begin position="63"/>
        <end position="164"/>
    </location>
</feature>
<reference evidence="11" key="2">
    <citation type="submission" date="2021-01" db="UniProtKB">
        <authorList>
            <consortium name="EnsemblMetazoa"/>
        </authorList>
    </citation>
    <scope>IDENTIFICATION</scope>
</reference>
<dbReference type="PROSITE" id="PS00420">
    <property type="entry name" value="SRCR_1"/>
    <property type="match status" value="2"/>
</dbReference>
<proteinExistence type="predicted"/>
<dbReference type="InParanoid" id="A0A7M7SUC7"/>
<accession>A0A7M7SUC7</accession>
<feature type="disulfide bond" evidence="9">
    <location>
        <begin position="466"/>
        <end position="476"/>
    </location>
</feature>
<protein>
    <recommendedName>
        <fullName evidence="10">SRCR domain-containing protein</fullName>
    </recommendedName>
</protein>
<evidence type="ECO:0000256" key="2">
    <source>
        <dbReference type="ARBA" id="ARBA00022692"/>
    </source>
</evidence>
<feature type="domain" description="SRCR" evidence="10">
    <location>
        <begin position="285"/>
        <end position="385"/>
    </location>
</feature>